<dbReference type="InterPro" id="IPR044861">
    <property type="entry name" value="IPNS-like_FE2OG_OXY"/>
</dbReference>
<dbReference type="InterPro" id="IPR050295">
    <property type="entry name" value="Plant_2OG-oxidoreductases"/>
</dbReference>
<name>A0A6I9SDZ6_ELAGV</name>
<dbReference type="PANTHER" id="PTHR47991">
    <property type="entry name" value="OXOGLUTARATE/IRON-DEPENDENT DIOXYGENASE"/>
    <property type="match status" value="1"/>
</dbReference>
<keyword evidence="1" id="KW-0479">Metal-binding</keyword>
<accession>A0A6I9SDZ6</accession>
<dbReference type="RefSeq" id="XP_010941430.1">
    <property type="nucleotide sequence ID" value="XM_010943128.1"/>
</dbReference>
<sequence length="220" mass="24641">MKGALEAASGFLEMPEEAKEEFALDDFTKHVRYDTSSGNGTDKARAFLKHYAHPLSKWVQFWLLEPQGCREKMGQYAIESRRLAIQLLDAILESLGLGHGYLNDKLEEGIQLIAMNSYSKSSQLAEMVELAPRSDYGFLTILLQNYQGLQVMESNGEAWSAVPQVPEALHVHIGDYQEVLSNGLYKGVVYRVVLNGEKQRISIASIQSLSMDEKVEVAKK</sequence>
<keyword evidence="2" id="KW-0408">Iron</keyword>
<reference evidence="5" key="1">
    <citation type="submission" date="2025-08" db="UniProtKB">
        <authorList>
            <consortium name="RefSeq"/>
        </authorList>
    </citation>
    <scope>IDENTIFICATION</scope>
</reference>
<keyword evidence="4" id="KW-1185">Reference proteome</keyword>
<dbReference type="InterPro" id="IPR027443">
    <property type="entry name" value="IPNS-like_sf"/>
</dbReference>
<proteinExistence type="predicted"/>
<organism evidence="4 5">
    <name type="scientific">Elaeis guineensis var. tenera</name>
    <name type="common">Oil palm</name>
    <dbReference type="NCBI Taxonomy" id="51953"/>
    <lineage>
        <taxon>Eukaryota</taxon>
        <taxon>Viridiplantae</taxon>
        <taxon>Streptophyta</taxon>
        <taxon>Embryophyta</taxon>
        <taxon>Tracheophyta</taxon>
        <taxon>Spermatophyta</taxon>
        <taxon>Magnoliopsida</taxon>
        <taxon>Liliopsida</taxon>
        <taxon>Arecaceae</taxon>
        <taxon>Arecoideae</taxon>
        <taxon>Cocoseae</taxon>
        <taxon>Elaeidinae</taxon>
        <taxon>Elaeis</taxon>
    </lineage>
</organism>
<feature type="domain" description="Isopenicillin N synthase-like Fe(2+) 2OG dioxygenase" evidence="3">
    <location>
        <begin position="111"/>
        <end position="205"/>
    </location>
</feature>
<protein>
    <submittedName>
        <fullName evidence="5">Flavanone 3-dioxygenase 3-like</fullName>
    </submittedName>
</protein>
<dbReference type="Gene3D" id="2.60.120.330">
    <property type="entry name" value="B-lactam Antibiotic, Isopenicillin N Synthase, Chain"/>
    <property type="match status" value="1"/>
</dbReference>
<dbReference type="SUPFAM" id="SSF51197">
    <property type="entry name" value="Clavaminate synthase-like"/>
    <property type="match status" value="1"/>
</dbReference>
<evidence type="ECO:0000259" key="3">
    <source>
        <dbReference type="Pfam" id="PF03171"/>
    </source>
</evidence>
<gene>
    <name evidence="5" type="primary">LOC105059712</name>
</gene>
<evidence type="ECO:0000256" key="2">
    <source>
        <dbReference type="ARBA" id="ARBA00023004"/>
    </source>
</evidence>
<dbReference type="Proteomes" id="UP000504607">
    <property type="component" value="Chromosome 16"/>
</dbReference>
<dbReference type="FunCoup" id="A0A6I9SDZ6">
    <property type="interactions" value="125"/>
</dbReference>
<evidence type="ECO:0000313" key="4">
    <source>
        <dbReference type="Proteomes" id="UP000504607"/>
    </source>
</evidence>
<dbReference type="OrthoDB" id="627829at2759"/>
<dbReference type="InParanoid" id="A0A6I9SDZ6"/>
<dbReference type="GO" id="GO:0046872">
    <property type="term" value="F:metal ion binding"/>
    <property type="evidence" value="ECO:0007669"/>
    <property type="project" value="UniProtKB-KW"/>
</dbReference>
<evidence type="ECO:0000256" key="1">
    <source>
        <dbReference type="ARBA" id="ARBA00022723"/>
    </source>
</evidence>
<dbReference type="AlphaFoldDB" id="A0A6I9SDZ6"/>
<dbReference type="Pfam" id="PF03171">
    <property type="entry name" value="2OG-FeII_Oxy"/>
    <property type="match status" value="1"/>
</dbReference>
<evidence type="ECO:0000313" key="5">
    <source>
        <dbReference type="RefSeq" id="XP_010941430.1"/>
    </source>
</evidence>